<evidence type="ECO:0000313" key="1">
    <source>
        <dbReference type="EMBL" id="MDX3698418.1"/>
    </source>
</evidence>
<name>A0ABU4N5W7_9ACTN</name>
<proteinExistence type="predicted"/>
<evidence type="ECO:0000313" key="2">
    <source>
        <dbReference type="Proteomes" id="UP001271274"/>
    </source>
</evidence>
<reference evidence="1 2" key="1">
    <citation type="journal article" date="2023" name="Microb. Genom.">
        <title>Mesoterricola silvestris gen. nov., sp. nov., Mesoterricola sediminis sp. nov., Geothrix oryzae sp. nov., Geothrix edaphica sp. nov., Geothrix rubra sp. nov., and Geothrix limicola sp. nov., six novel members of Acidobacteriota isolated from soils.</title>
        <authorList>
            <person name="Weisberg A.J."/>
            <person name="Pearce E."/>
            <person name="Kramer C.G."/>
            <person name="Chang J.H."/>
            <person name="Clarke C.R."/>
        </authorList>
    </citation>
    <scope>NUCLEOTIDE SEQUENCE [LARGE SCALE GENOMIC DNA]</scope>
    <source>
        <strain evidence="1 2">ID09-01A</strain>
    </source>
</reference>
<gene>
    <name evidence="1" type="ORF">PV662_01340</name>
</gene>
<keyword evidence="2" id="KW-1185">Reference proteome</keyword>
<comment type="caution">
    <text evidence="1">The sequence shown here is derived from an EMBL/GenBank/DDBJ whole genome shotgun (WGS) entry which is preliminary data.</text>
</comment>
<organism evidence="1 2">
    <name type="scientific">Streptomyces europaeiscabiei</name>
    <dbReference type="NCBI Taxonomy" id="146819"/>
    <lineage>
        <taxon>Bacteria</taxon>
        <taxon>Bacillati</taxon>
        <taxon>Actinomycetota</taxon>
        <taxon>Actinomycetes</taxon>
        <taxon>Kitasatosporales</taxon>
        <taxon>Streptomycetaceae</taxon>
        <taxon>Streptomyces</taxon>
    </lineage>
</organism>
<dbReference type="EMBL" id="JARAYU010000001">
    <property type="protein sequence ID" value="MDX3698418.1"/>
    <property type="molecule type" value="Genomic_DNA"/>
</dbReference>
<dbReference type="Proteomes" id="UP001271274">
    <property type="component" value="Unassembled WGS sequence"/>
</dbReference>
<protein>
    <submittedName>
        <fullName evidence="1">Uncharacterized protein</fullName>
    </submittedName>
</protein>
<sequence>MIKHVEAVGGIGEARTVPGTKYDTIEIDYVTASGITKTLRLAHGEADMLRTAIIGELDSMEPEHRMRSFLNSRRRRR</sequence>
<dbReference type="RefSeq" id="WP_319061384.1">
    <property type="nucleotide sequence ID" value="NZ_JARAYT010000001.1"/>
</dbReference>
<accession>A0ABU4N5W7</accession>